<name>A0DJ97_PARTE</name>
<dbReference type="GeneID" id="5036295"/>
<evidence type="ECO:0008006" key="4">
    <source>
        <dbReference type="Google" id="ProtNLM"/>
    </source>
</evidence>
<evidence type="ECO:0000313" key="2">
    <source>
        <dbReference type="EMBL" id="CAK83114.1"/>
    </source>
</evidence>
<dbReference type="AlphaFoldDB" id="A0DJ97"/>
<dbReference type="HOGENOM" id="CLU_1197567_0_0_1"/>
<keyword evidence="3" id="KW-1185">Reference proteome</keyword>
<evidence type="ECO:0000313" key="3">
    <source>
        <dbReference type="Proteomes" id="UP000000600"/>
    </source>
</evidence>
<gene>
    <name evidence="2" type="ORF">GSPATT00039527001</name>
</gene>
<dbReference type="InParanoid" id="A0DJ97"/>
<dbReference type="EMBL" id="CT868455">
    <property type="protein sequence ID" value="CAK83114.1"/>
    <property type="molecule type" value="Genomic_DNA"/>
</dbReference>
<evidence type="ECO:0000256" key="1">
    <source>
        <dbReference type="SAM" id="MobiDB-lite"/>
    </source>
</evidence>
<dbReference type="RefSeq" id="XP_001450511.1">
    <property type="nucleotide sequence ID" value="XM_001450474.2"/>
</dbReference>
<feature type="non-terminal residue" evidence="2">
    <location>
        <position position="1"/>
    </location>
</feature>
<feature type="region of interest" description="Disordered" evidence="1">
    <location>
        <begin position="58"/>
        <end position="86"/>
    </location>
</feature>
<dbReference type="Proteomes" id="UP000000600">
    <property type="component" value="Unassembled WGS sequence"/>
</dbReference>
<organism evidence="2 3">
    <name type="scientific">Paramecium tetraurelia</name>
    <dbReference type="NCBI Taxonomy" id="5888"/>
    <lineage>
        <taxon>Eukaryota</taxon>
        <taxon>Sar</taxon>
        <taxon>Alveolata</taxon>
        <taxon>Ciliophora</taxon>
        <taxon>Intramacronucleata</taxon>
        <taxon>Oligohymenophorea</taxon>
        <taxon>Peniculida</taxon>
        <taxon>Parameciidae</taxon>
        <taxon>Paramecium</taxon>
    </lineage>
</organism>
<reference evidence="2 3" key="1">
    <citation type="journal article" date="2006" name="Nature">
        <title>Global trends of whole-genome duplications revealed by the ciliate Paramecium tetraurelia.</title>
        <authorList>
            <consortium name="Genoscope"/>
            <person name="Aury J.-M."/>
            <person name="Jaillon O."/>
            <person name="Duret L."/>
            <person name="Noel B."/>
            <person name="Jubin C."/>
            <person name="Porcel B.M."/>
            <person name="Segurens B."/>
            <person name="Daubin V."/>
            <person name="Anthouard V."/>
            <person name="Aiach N."/>
            <person name="Arnaiz O."/>
            <person name="Billaut A."/>
            <person name="Beisson J."/>
            <person name="Blanc I."/>
            <person name="Bouhouche K."/>
            <person name="Camara F."/>
            <person name="Duharcourt S."/>
            <person name="Guigo R."/>
            <person name="Gogendeau D."/>
            <person name="Katinka M."/>
            <person name="Keller A.-M."/>
            <person name="Kissmehl R."/>
            <person name="Klotz C."/>
            <person name="Koll F."/>
            <person name="Le Moue A."/>
            <person name="Lepere C."/>
            <person name="Malinsky S."/>
            <person name="Nowacki M."/>
            <person name="Nowak J.K."/>
            <person name="Plattner H."/>
            <person name="Poulain J."/>
            <person name="Ruiz F."/>
            <person name="Serrano V."/>
            <person name="Zagulski M."/>
            <person name="Dessen P."/>
            <person name="Betermier M."/>
            <person name="Weissenbach J."/>
            <person name="Scarpelli C."/>
            <person name="Schachter V."/>
            <person name="Sperling L."/>
            <person name="Meyer E."/>
            <person name="Cohen J."/>
            <person name="Wincker P."/>
        </authorList>
    </citation>
    <scope>NUCLEOTIDE SEQUENCE [LARGE SCALE GENOMIC DNA]</scope>
    <source>
        <strain evidence="2 3">Stock d4-2</strain>
    </source>
</reference>
<dbReference type="KEGG" id="ptm:GSPATT00039527001"/>
<protein>
    <recommendedName>
        <fullName evidence="4">Trichohyalin-plectin-homology domain-containing protein</fullName>
    </recommendedName>
</protein>
<proteinExistence type="predicted"/>
<feature type="compositionally biased region" description="Basic and acidic residues" evidence="1">
    <location>
        <begin position="62"/>
        <end position="86"/>
    </location>
</feature>
<sequence>EKNRLEKQQYFEQKLSNINLKIKQEREEKEYELFNKVGWKLSKSEKLLEDHEQLLLKMSQSKKNEHQQKFTKQRERYKQSEEKQQEKIEEWDEKLKSIQDRIEKFQTKKSEEWKSFKEQRIQNKKDHLEFFQLIKKKEEKHQTQQLDSLTKNQNKLKKRKDEQEYILTYQTISKQKFQQINQTQKGELINLQYSSSIQLLDKLKNLEDEETFADIQQKYKKIVKVPEKKPVE</sequence>
<accession>A0DJ97</accession>